<proteinExistence type="predicted"/>
<keyword evidence="4" id="KW-0325">Glycoprotein</keyword>
<dbReference type="InterPro" id="IPR035976">
    <property type="entry name" value="Sushi/SCR/CCP_sf"/>
</dbReference>
<dbReference type="PANTHER" id="PTHR19325:SF560">
    <property type="entry name" value="SUSHI, VON WILLEBRAND FACTOR TYPE A, EGF AND PENTRAXIN DOMAIN-CONTAINING PROTEIN 1"/>
    <property type="match status" value="1"/>
</dbReference>
<feature type="domain" description="Sushi" evidence="6">
    <location>
        <begin position="26"/>
        <end position="86"/>
    </location>
</feature>
<reference evidence="7 8" key="1">
    <citation type="submission" date="2019-07" db="EMBL/GenBank/DDBJ databases">
        <title>Chromosome genome assembly for large yellow croaker.</title>
        <authorList>
            <person name="Xiao S."/>
        </authorList>
    </citation>
    <scope>NUCLEOTIDE SEQUENCE [LARGE SCALE GENOMIC DNA]</scope>
    <source>
        <strain evidence="7">JMULYC20181020</strain>
        <tissue evidence="7">Muscle</tissue>
    </source>
</reference>
<dbReference type="EMBL" id="REGW02000007">
    <property type="protein sequence ID" value="KAE8294632.1"/>
    <property type="molecule type" value="Genomic_DNA"/>
</dbReference>
<accession>A0A6G0ITQ5</accession>
<keyword evidence="3" id="KW-1015">Disulfide bond</keyword>
<sequence>MLEGPVEIYCDENGAWSAEAPKCKEITCEIPVIENGFVHDKKLKYNEKDVLHFTCNPSFKPAEVRPSTCAKFGSRAEWSPTPLCEPIKCRLSVALEGTSYDPAYRNVFSPGDTLRVNCGEKYWISQPEYNSAVTTCNPDGEWTIRPVCQEVRCSTRQPHVYRFSIYWGQIIKWMRL</sequence>
<dbReference type="PROSITE" id="PS50923">
    <property type="entry name" value="SUSHI"/>
    <property type="match status" value="3"/>
</dbReference>
<keyword evidence="2" id="KW-0677">Repeat</keyword>
<protein>
    <submittedName>
        <fullName evidence="7">Complement factor H Protein beta-1-H</fullName>
    </submittedName>
</protein>
<evidence type="ECO:0000256" key="5">
    <source>
        <dbReference type="PROSITE-ProRule" id="PRU00302"/>
    </source>
</evidence>
<name>A0A6G0ITQ5_LARCR</name>
<feature type="domain" description="Sushi" evidence="6">
    <location>
        <begin position="87"/>
        <end position="150"/>
    </location>
</feature>
<evidence type="ECO:0000256" key="1">
    <source>
        <dbReference type="ARBA" id="ARBA00022659"/>
    </source>
</evidence>
<dbReference type="PANTHER" id="PTHR19325">
    <property type="entry name" value="COMPLEMENT COMPONENT-RELATED SUSHI DOMAIN-CONTAINING"/>
    <property type="match status" value="1"/>
</dbReference>
<evidence type="ECO:0000256" key="4">
    <source>
        <dbReference type="ARBA" id="ARBA00023180"/>
    </source>
</evidence>
<comment type="caution">
    <text evidence="7">The sequence shown here is derived from an EMBL/GenBank/DDBJ whole genome shotgun (WGS) entry which is preliminary data.</text>
</comment>
<dbReference type="Proteomes" id="UP000424527">
    <property type="component" value="Unassembled WGS sequence"/>
</dbReference>
<evidence type="ECO:0000313" key="7">
    <source>
        <dbReference type="EMBL" id="KAE8294632.1"/>
    </source>
</evidence>
<dbReference type="InterPro" id="IPR050350">
    <property type="entry name" value="Compl-Cell_Adhes-Reg"/>
</dbReference>
<dbReference type="Gene3D" id="2.10.70.10">
    <property type="entry name" value="Complement Module, domain 1"/>
    <property type="match status" value="3"/>
</dbReference>
<dbReference type="InterPro" id="IPR000436">
    <property type="entry name" value="Sushi_SCR_CCP_dom"/>
</dbReference>
<evidence type="ECO:0000259" key="6">
    <source>
        <dbReference type="PROSITE" id="PS50923"/>
    </source>
</evidence>
<dbReference type="AlphaFoldDB" id="A0A6G0ITQ5"/>
<evidence type="ECO:0000256" key="3">
    <source>
        <dbReference type="ARBA" id="ARBA00023157"/>
    </source>
</evidence>
<keyword evidence="8" id="KW-1185">Reference proteome</keyword>
<evidence type="ECO:0000256" key="2">
    <source>
        <dbReference type="ARBA" id="ARBA00022737"/>
    </source>
</evidence>
<evidence type="ECO:0000313" key="8">
    <source>
        <dbReference type="Proteomes" id="UP000424527"/>
    </source>
</evidence>
<keyword evidence="1 5" id="KW-0768">Sushi</keyword>
<gene>
    <name evidence="7" type="ORF">D5F01_LYC07590</name>
</gene>
<dbReference type="SMART" id="SM00032">
    <property type="entry name" value="CCP"/>
    <property type="match status" value="2"/>
</dbReference>
<dbReference type="SUPFAM" id="SSF57535">
    <property type="entry name" value="Complement control module/SCR domain"/>
    <property type="match status" value="3"/>
</dbReference>
<dbReference type="Pfam" id="PF00084">
    <property type="entry name" value="Sushi"/>
    <property type="match status" value="2"/>
</dbReference>
<dbReference type="CDD" id="cd00033">
    <property type="entry name" value="CCP"/>
    <property type="match status" value="2"/>
</dbReference>
<organism evidence="7 8">
    <name type="scientific">Larimichthys crocea</name>
    <name type="common">Large yellow croaker</name>
    <name type="synonym">Pseudosciaena crocea</name>
    <dbReference type="NCBI Taxonomy" id="215358"/>
    <lineage>
        <taxon>Eukaryota</taxon>
        <taxon>Metazoa</taxon>
        <taxon>Chordata</taxon>
        <taxon>Craniata</taxon>
        <taxon>Vertebrata</taxon>
        <taxon>Euteleostomi</taxon>
        <taxon>Actinopterygii</taxon>
        <taxon>Neopterygii</taxon>
        <taxon>Teleostei</taxon>
        <taxon>Neoteleostei</taxon>
        <taxon>Acanthomorphata</taxon>
        <taxon>Eupercaria</taxon>
        <taxon>Sciaenidae</taxon>
        <taxon>Larimichthys</taxon>
    </lineage>
</organism>
<comment type="caution">
    <text evidence="5">Lacks conserved residue(s) required for the propagation of feature annotation.</text>
</comment>
<feature type="domain" description="Sushi" evidence="6">
    <location>
        <begin position="1"/>
        <end position="25"/>
    </location>
</feature>